<dbReference type="EMBL" id="BAAAOS010000028">
    <property type="protein sequence ID" value="GAA1585090.1"/>
    <property type="molecule type" value="Genomic_DNA"/>
</dbReference>
<feature type="compositionally biased region" description="Basic and acidic residues" evidence="1">
    <location>
        <begin position="1"/>
        <end position="10"/>
    </location>
</feature>
<gene>
    <name evidence="2" type="ORF">GCM10009789_43460</name>
</gene>
<evidence type="ECO:0008006" key="4">
    <source>
        <dbReference type="Google" id="ProtNLM"/>
    </source>
</evidence>
<accession>A0ABP4PLZ8</accession>
<proteinExistence type="predicted"/>
<dbReference type="Proteomes" id="UP001500393">
    <property type="component" value="Unassembled WGS sequence"/>
</dbReference>
<name>A0ABP4PLZ8_9ACTN</name>
<protein>
    <recommendedName>
        <fullName evidence="4">Abortive infection C-terminus</fullName>
    </recommendedName>
</protein>
<feature type="region of interest" description="Disordered" evidence="1">
    <location>
        <begin position="1"/>
        <end position="50"/>
    </location>
</feature>
<keyword evidence="3" id="KW-1185">Reference proteome</keyword>
<sequence>MPDISAEFKDNAQPSSAVGSGGTTDSDWQPLSRRAAGLPRPAPSESDSPHLHRALRGWLQQVLIGVSPEMTPSPSDSYGPKVRNIMLRLATLTDAGQDVSDLPPWQLPPENILDAVDATLHVTRWTSRETEHLQELRDMLLAANSVWRVAGRSEGDQHLERHVDGTVTAAFSEAARAAPQQAADHLHAAWEAAYGLVSDAEKAFSEAIRAVEEVACPLVDPKRAIKDQSTLGTVIKELRQGSPDRWELTLPNRAGQSRDVVHLVGMMEILWQAQRSRHGGGASSRRQVDDEARAVVPLAALLVHWLTTNVLREKS</sequence>
<evidence type="ECO:0000313" key="3">
    <source>
        <dbReference type="Proteomes" id="UP001500393"/>
    </source>
</evidence>
<evidence type="ECO:0000313" key="2">
    <source>
        <dbReference type="EMBL" id="GAA1585090.1"/>
    </source>
</evidence>
<reference evidence="3" key="1">
    <citation type="journal article" date="2019" name="Int. J. Syst. Evol. Microbiol.">
        <title>The Global Catalogue of Microorganisms (GCM) 10K type strain sequencing project: providing services to taxonomists for standard genome sequencing and annotation.</title>
        <authorList>
            <consortium name="The Broad Institute Genomics Platform"/>
            <consortium name="The Broad Institute Genome Sequencing Center for Infectious Disease"/>
            <person name="Wu L."/>
            <person name="Ma J."/>
        </authorList>
    </citation>
    <scope>NUCLEOTIDE SEQUENCE [LARGE SCALE GENOMIC DNA]</scope>
    <source>
        <strain evidence="3">JCM 14969</strain>
    </source>
</reference>
<evidence type="ECO:0000256" key="1">
    <source>
        <dbReference type="SAM" id="MobiDB-lite"/>
    </source>
</evidence>
<organism evidence="2 3">
    <name type="scientific">Kribbella sancticallisti</name>
    <dbReference type="NCBI Taxonomy" id="460087"/>
    <lineage>
        <taxon>Bacteria</taxon>
        <taxon>Bacillati</taxon>
        <taxon>Actinomycetota</taxon>
        <taxon>Actinomycetes</taxon>
        <taxon>Propionibacteriales</taxon>
        <taxon>Kribbellaceae</taxon>
        <taxon>Kribbella</taxon>
    </lineage>
</organism>
<feature type="compositionally biased region" description="Polar residues" evidence="1">
    <location>
        <begin position="12"/>
        <end position="29"/>
    </location>
</feature>
<comment type="caution">
    <text evidence="2">The sequence shown here is derived from an EMBL/GenBank/DDBJ whole genome shotgun (WGS) entry which is preliminary data.</text>
</comment>